<protein>
    <submittedName>
        <fullName evidence="1">Uncharacterized protein</fullName>
    </submittedName>
</protein>
<evidence type="ECO:0000313" key="1">
    <source>
        <dbReference type="EMBL" id="KKK96681.1"/>
    </source>
</evidence>
<accession>A0A0F9CJ10</accession>
<feature type="non-terminal residue" evidence="1">
    <location>
        <position position="113"/>
    </location>
</feature>
<dbReference type="EMBL" id="LAZR01046371">
    <property type="protein sequence ID" value="KKK96681.1"/>
    <property type="molecule type" value="Genomic_DNA"/>
</dbReference>
<gene>
    <name evidence="1" type="ORF">LCGC14_2660280</name>
</gene>
<organism evidence="1">
    <name type="scientific">marine sediment metagenome</name>
    <dbReference type="NCBI Taxonomy" id="412755"/>
    <lineage>
        <taxon>unclassified sequences</taxon>
        <taxon>metagenomes</taxon>
        <taxon>ecological metagenomes</taxon>
    </lineage>
</organism>
<proteinExistence type="predicted"/>
<name>A0A0F9CJ10_9ZZZZ</name>
<dbReference type="AlphaFoldDB" id="A0A0F9CJ10"/>
<comment type="caution">
    <text evidence="1">The sequence shown here is derived from an EMBL/GenBank/DDBJ whole genome shotgun (WGS) entry which is preliminary data.</text>
</comment>
<sequence length="113" mass="12744">MIMEQYQKTLVDFCAYYTGPKLCVNTRNVGHSLSQMVHTQGGSRVLHSMQVLYSNAAFEKEVENIQTYEHADVCKEVAAMLSIASTLNHGAEHRHIGLVGKLSMSRWDRDDSQ</sequence>
<reference evidence="1" key="1">
    <citation type="journal article" date="2015" name="Nature">
        <title>Complex archaea that bridge the gap between prokaryotes and eukaryotes.</title>
        <authorList>
            <person name="Spang A."/>
            <person name="Saw J.H."/>
            <person name="Jorgensen S.L."/>
            <person name="Zaremba-Niedzwiedzka K."/>
            <person name="Martijn J."/>
            <person name="Lind A.E."/>
            <person name="van Eijk R."/>
            <person name="Schleper C."/>
            <person name="Guy L."/>
            <person name="Ettema T.J."/>
        </authorList>
    </citation>
    <scope>NUCLEOTIDE SEQUENCE</scope>
</reference>